<dbReference type="SUPFAM" id="SSF102114">
    <property type="entry name" value="Radical SAM enzymes"/>
    <property type="match status" value="1"/>
</dbReference>
<evidence type="ECO:0000256" key="11">
    <source>
        <dbReference type="ARBA" id="ARBA00023004"/>
    </source>
</evidence>
<keyword evidence="8 16" id="KW-0001">2Fe-2S</keyword>
<comment type="caution">
    <text evidence="19">The sequence shown here is derived from an EMBL/GenBank/DDBJ whole genome shotgun (WGS) entry which is preliminary data.</text>
</comment>
<dbReference type="PIRSF" id="PIRSF001619">
    <property type="entry name" value="Biotin_synth"/>
    <property type="match status" value="1"/>
</dbReference>
<dbReference type="PROSITE" id="PS51918">
    <property type="entry name" value="RADICAL_SAM"/>
    <property type="match status" value="1"/>
</dbReference>
<feature type="binding site" evidence="16 17">
    <location>
        <position position="66"/>
    </location>
    <ligand>
        <name>[4Fe-4S] cluster</name>
        <dbReference type="ChEBI" id="CHEBI:49883"/>
        <note>4Fe-4S-S-AdoMet</note>
    </ligand>
</feature>
<dbReference type="GO" id="GO:0009102">
    <property type="term" value="P:biotin biosynthetic process"/>
    <property type="evidence" value="ECO:0007669"/>
    <property type="project" value="UniProtKB-UniRule"/>
</dbReference>
<dbReference type="SMART" id="SM00729">
    <property type="entry name" value="Elp3"/>
    <property type="match status" value="1"/>
</dbReference>
<evidence type="ECO:0000256" key="10">
    <source>
        <dbReference type="ARBA" id="ARBA00022756"/>
    </source>
</evidence>
<dbReference type="SFLD" id="SFLDG01060">
    <property type="entry name" value="BATS_domain_containing"/>
    <property type="match status" value="1"/>
</dbReference>
<dbReference type="CDD" id="cd01335">
    <property type="entry name" value="Radical_SAM"/>
    <property type="match status" value="1"/>
</dbReference>
<dbReference type="EC" id="2.8.1.6" evidence="4 16"/>
<keyword evidence="11 16" id="KW-0408">Iron</keyword>
<evidence type="ECO:0000256" key="5">
    <source>
        <dbReference type="ARBA" id="ARBA00022485"/>
    </source>
</evidence>
<evidence type="ECO:0000256" key="13">
    <source>
        <dbReference type="ARBA" id="ARBA00051157"/>
    </source>
</evidence>
<evidence type="ECO:0000256" key="7">
    <source>
        <dbReference type="ARBA" id="ARBA00022691"/>
    </source>
</evidence>
<evidence type="ECO:0000256" key="9">
    <source>
        <dbReference type="ARBA" id="ARBA00022723"/>
    </source>
</evidence>
<proteinExistence type="inferred from homology"/>
<comment type="cofactor">
    <cofactor evidence="16">
        <name>[2Fe-2S] cluster</name>
        <dbReference type="ChEBI" id="CHEBI:190135"/>
    </cofactor>
    <text evidence="16">Binds 1 [2Fe-2S] cluster. The cluster is coordinated with 3 cysteines and 1 arginine.</text>
</comment>
<keyword evidence="6 16" id="KW-0808">Transferase</keyword>
<gene>
    <name evidence="16 19" type="primary">bioB</name>
    <name evidence="19" type="ORF">GTO91_09525</name>
</gene>
<feature type="binding site" evidence="16 17">
    <location>
        <position position="110"/>
    </location>
    <ligand>
        <name>[2Fe-2S] cluster</name>
        <dbReference type="ChEBI" id="CHEBI:190135"/>
    </ligand>
</feature>
<evidence type="ECO:0000256" key="12">
    <source>
        <dbReference type="ARBA" id="ARBA00023014"/>
    </source>
</evidence>
<dbReference type="NCBIfam" id="TIGR00433">
    <property type="entry name" value="bioB"/>
    <property type="match status" value="1"/>
</dbReference>
<dbReference type="InterPro" id="IPR010722">
    <property type="entry name" value="BATS_dom"/>
</dbReference>
<dbReference type="InterPro" id="IPR058240">
    <property type="entry name" value="rSAM_sf"/>
</dbReference>
<dbReference type="InterPro" id="IPR024177">
    <property type="entry name" value="Biotin_synthase"/>
</dbReference>
<protein>
    <recommendedName>
        <fullName evidence="15 16">Biotin synthase</fullName>
        <ecNumber evidence="4 16">2.8.1.6</ecNumber>
    </recommendedName>
</protein>
<dbReference type="Pfam" id="PF06968">
    <property type="entry name" value="BATS"/>
    <property type="match status" value="1"/>
</dbReference>
<evidence type="ECO:0000256" key="1">
    <source>
        <dbReference type="ARBA" id="ARBA00004942"/>
    </source>
</evidence>
<sequence length="326" mass="35214">MQSIIKQTEAALFAGEVLDRETAGKLAGIEGSDIYSLMDLARRVRDHFGAGNVDLCSIVNAKSGACSEDCRFCAQSAHHQACVETYDLLDPNAIVARAKTMETEGAHRFSLVASGRGMDDAELEPVLAIYERLRRETKLGLCASLGILNEAQLRRLAEAGVTMYHHNLEASRRFFPQICTTHSYDERIATIQAAQAAGMAVCSGGIFSMGETIDDRIDMAFELRDLGIQSAPINILNPIAGTPMEAQPVIAPLEILKSIALYRLILPSARIRMAGGREGALRNLQSLCFMAGADAALVGSYLTTSGRTVAEDIQMLHDLGLNVTNL</sequence>
<feature type="domain" description="Radical SAM core" evidence="18">
    <location>
        <begin position="48"/>
        <end position="277"/>
    </location>
</feature>
<dbReference type="AlphaFoldDB" id="A0A845L0C6"/>
<comment type="cofactor">
    <cofactor evidence="16 17">
        <name>[4Fe-4S] cluster</name>
        <dbReference type="ChEBI" id="CHEBI:49883"/>
    </cofactor>
    <text evidence="16 17">Binds 1 [4Fe-4S] cluster. The cluster is coordinated with 3 cysteines and an exchangeable S-adenosyl-L-methionine.</text>
</comment>
<evidence type="ECO:0000256" key="15">
    <source>
        <dbReference type="ARBA" id="ARBA00070199"/>
    </source>
</evidence>
<dbReference type="UniPathway" id="UPA00078">
    <property type="reaction ID" value="UER00162"/>
</dbReference>
<evidence type="ECO:0000256" key="4">
    <source>
        <dbReference type="ARBA" id="ARBA00012236"/>
    </source>
</evidence>
<dbReference type="Gene3D" id="3.20.20.70">
    <property type="entry name" value="Aldolase class I"/>
    <property type="match status" value="1"/>
</dbReference>
<dbReference type="OrthoDB" id="9786826at2"/>
<organism evidence="19 20">
    <name type="scientific">Heliomicrobium undosum</name>
    <dbReference type="NCBI Taxonomy" id="121734"/>
    <lineage>
        <taxon>Bacteria</taxon>
        <taxon>Bacillati</taxon>
        <taxon>Bacillota</taxon>
        <taxon>Clostridia</taxon>
        <taxon>Eubacteriales</taxon>
        <taxon>Heliobacteriaceae</taxon>
        <taxon>Heliomicrobium</taxon>
    </lineage>
</organism>
<evidence type="ECO:0000256" key="16">
    <source>
        <dbReference type="HAMAP-Rule" id="MF_01694"/>
    </source>
</evidence>
<dbReference type="EMBL" id="WXEY01000008">
    <property type="protein sequence ID" value="MZP29942.1"/>
    <property type="molecule type" value="Genomic_DNA"/>
</dbReference>
<dbReference type="GO" id="GO:0051537">
    <property type="term" value="F:2 iron, 2 sulfur cluster binding"/>
    <property type="evidence" value="ECO:0007669"/>
    <property type="project" value="UniProtKB-KW"/>
</dbReference>
<comment type="cofactor">
    <cofactor evidence="17">
        <name>[2Fe-2S] cluster</name>
        <dbReference type="ChEBI" id="CHEBI:190135"/>
    </cofactor>
    <text evidence="17">Binds 1 [2Fe-2S] cluster. The cluster is coordinated with 3 cysteines and 1 arginine.</text>
</comment>
<dbReference type="RefSeq" id="WP_161258285.1">
    <property type="nucleotide sequence ID" value="NZ_WXEY01000008.1"/>
</dbReference>
<comment type="function">
    <text evidence="14 16">Catalyzes the conversion of dethiobiotin (DTB) to biotin by the insertion of a sulfur atom into dethiobiotin via a radical-based mechanism.</text>
</comment>
<dbReference type="SFLD" id="SFLDS00029">
    <property type="entry name" value="Radical_SAM"/>
    <property type="match status" value="1"/>
</dbReference>
<dbReference type="InterPro" id="IPR006638">
    <property type="entry name" value="Elp3/MiaA/NifB-like_rSAM"/>
</dbReference>
<keyword evidence="9 16" id="KW-0479">Metal-binding</keyword>
<evidence type="ECO:0000259" key="18">
    <source>
        <dbReference type="PROSITE" id="PS51918"/>
    </source>
</evidence>
<name>A0A845L0C6_9FIRM</name>
<evidence type="ECO:0000313" key="20">
    <source>
        <dbReference type="Proteomes" id="UP000463470"/>
    </source>
</evidence>
<feature type="binding site" evidence="16 17">
    <location>
        <position position="73"/>
    </location>
    <ligand>
        <name>[4Fe-4S] cluster</name>
        <dbReference type="ChEBI" id="CHEBI:49883"/>
        <note>4Fe-4S-S-AdoMet</note>
    </ligand>
</feature>
<evidence type="ECO:0000256" key="3">
    <source>
        <dbReference type="ARBA" id="ARBA00011738"/>
    </source>
</evidence>
<dbReference type="InterPro" id="IPR007197">
    <property type="entry name" value="rSAM"/>
</dbReference>
<dbReference type="GO" id="GO:0004076">
    <property type="term" value="F:biotin synthase activity"/>
    <property type="evidence" value="ECO:0007669"/>
    <property type="project" value="UniProtKB-UniRule"/>
</dbReference>
<dbReference type="Proteomes" id="UP000463470">
    <property type="component" value="Unassembled WGS sequence"/>
</dbReference>
<evidence type="ECO:0000256" key="8">
    <source>
        <dbReference type="ARBA" id="ARBA00022714"/>
    </source>
</evidence>
<keyword evidence="20" id="KW-1185">Reference proteome</keyword>
<dbReference type="Pfam" id="PF04055">
    <property type="entry name" value="Radical_SAM"/>
    <property type="match status" value="1"/>
</dbReference>
<dbReference type="InterPro" id="IPR013785">
    <property type="entry name" value="Aldolase_TIM"/>
</dbReference>
<comment type="pathway">
    <text evidence="1 16">Cofactor biosynthesis; biotin biosynthesis; biotin from 7,8-diaminononanoate: step 2/2.</text>
</comment>
<dbReference type="SMART" id="SM00876">
    <property type="entry name" value="BATS"/>
    <property type="match status" value="1"/>
</dbReference>
<dbReference type="GO" id="GO:0051539">
    <property type="term" value="F:4 iron, 4 sulfur cluster binding"/>
    <property type="evidence" value="ECO:0007669"/>
    <property type="project" value="UniProtKB-KW"/>
</dbReference>
<keyword evidence="10 16" id="KW-0093">Biotin biosynthesis</keyword>
<dbReference type="PANTHER" id="PTHR22976:SF2">
    <property type="entry name" value="BIOTIN SYNTHASE, MITOCHONDRIAL"/>
    <property type="match status" value="1"/>
</dbReference>
<dbReference type="HAMAP" id="MF_01694">
    <property type="entry name" value="BioB"/>
    <property type="match status" value="1"/>
</dbReference>
<evidence type="ECO:0000256" key="14">
    <source>
        <dbReference type="ARBA" id="ARBA00057568"/>
    </source>
</evidence>
<evidence type="ECO:0000313" key="19">
    <source>
        <dbReference type="EMBL" id="MZP29942.1"/>
    </source>
</evidence>
<comment type="similarity">
    <text evidence="2 16">Belongs to the radical SAM superfamily. Biotin synthase family.</text>
</comment>
<feature type="binding site" evidence="16 17">
    <location>
        <position position="142"/>
    </location>
    <ligand>
        <name>[2Fe-2S] cluster</name>
        <dbReference type="ChEBI" id="CHEBI:190135"/>
    </ligand>
</feature>
<dbReference type="PANTHER" id="PTHR22976">
    <property type="entry name" value="BIOTIN SYNTHASE"/>
    <property type="match status" value="1"/>
</dbReference>
<accession>A0A845L0C6</accession>
<comment type="catalytic activity">
    <reaction evidence="13 16">
        <text>(4R,5S)-dethiobiotin + (sulfur carrier)-SH + 2 reduced [2Fe-2S]-[ferredoxin] + 2 S-adenosyl-L-methionine = (sulfur carrier)-H + biotin + 2 5'-deoxyadenosine + 2 L-methionine + 2 oxidized [2Fe-2S]-[ferredoxin]</text>
        <dbReference type="Rhea" id="RHEA:22060"/>
        <dbReference type="Rhea" id="RHEA-COMP:10000"/>
        <dbReference type="Rhea" id="RHEA-COMP:10001"/>
        <dbReference type="Rhea" id="RHEA-COMP:14737"/>
        <dbReference type="Rhea" id="RHEA-COMP:14739"/>
        <dbReference type="ChEBI" id="CHEBI:17319"/>
        <dbReference type="ChEBI" id="CHEBI:29917"/>
        <dbReference type="ChEBI" id="CHEBI:33737"/>
        <dbReference type="ChEBI" id="CHEBI:33738"/>
        <dbReference type="ChEBI" id="CHEBI:57586"/>
        <dbReference type="ChEBI" id="CHEBI:57844"/>
        <dbReference type="ChEBI" id="CHEBI:59789"/>
        <dbReference type="ChEBI" id="CHEBI:64428"/>
        <dbReference type="ChEBI" id="CHEBI:149473"/>
        <dbReference type="EC" id="2.8.1.6"/>
    </reaction>
</comment>
<reference evidence="19 20" key="1">
    <citation type="submission" date="2020-01" db="EMBL/GenBank/DDBJ databases">
        <title>Whole-genome sequence of Heliobacterium undosum DSM 13378.</title>
        <authorList>
            <person name="Kyndt J.A."/>
            <person name="Meyer T.E."/>
        </authorList>
    </citation>
    <scope>NUCLEOTIDE SEQUENCE [LARGE SCALE GENOMIC DNA]</scope>
    <source>
        <strain evidence="19 20">DSM 13378</strain>
    </source>
</reference>
<feature type="binding site" evidence="16 17">
    <location>
        <position position="202"/>
    </location>
    <ligand>
        <name>[2Fe-2S] cluster</name>
        <dbReference type="ChEBI" id="CHEBI:190135"/>
    </ligand>
</feature>
<evidence type="ECO:0000256" key="6">
    <source>
        <dbReference type="ARBA" id="ARBA00022679"/>
    </source>
</evidence>
<dbReference type="InterPro" id="IPR002684">
    <property type="entry name" value="Biotin_synth/BioAB"/>
</dbReference>
<feature type="binding site" evidence="16 17">
    <location>
        <position position="70"/>
    </location>
    <ligand>
        <name>[4Fe-4S] cluster</name>
        <dbReference type="ChEBI" id="CHEBI:49883"/>
        <note>4Fe-4S-S-AdoMet</note>
    </ligand>
</feature>
<evidence type="ECO:0000256" key="2">
    <source>
        <dbReference type="ARBA" id="ARBA00010765"/>
    </source>
</evidence>
<keyword evidence="7 16" id="KW-0949">S-adenosyl-L-methionine</keyword>
<evidence type="ECO:0000256" key="17">
    <source>
        <dbReference type="PIRSR" id="PIRSR001619-1"/>
    </source>
</evidence>
<keyword evidence="5 16" id="KW-0004">4Fe-4S</keyword>
<keyword evidence="12 16" id="KW-0411">Iron-sulfur</keyword>
<feature type="binding site" evidence="16 17">
    <location>
        <position position="272"/>
    </location>
    <ligand>
        <name>[2Fe-2S] cluster</name>
        <dbReference type="ChEBI" id="CHEBI:190135"/>
    </ligand>
</feature>
<dbReference type="SFLD" id="SFLDG01278">
    <property type="entry name" value="biotin_synthase_like"/>
    <property type="match status" value="1"/>
</dbReference>
<comment type="subunit">
    <text evidence="3 16">Homodimer.</text>
</comment>
<dbReference type="GO" id="GO:0005506">
    <property type="term" value="F:iron ion binding"/>
    <property type="evidence" value="ECO:0007669"/>
    <property type="project" value="UniProtKB-UniRule"/>
</dbReference>
<dbReference type="FunFam" id="3.20.20.70:FF:000026">
    <property type="entry name" value="Biotin synthase"/>
    <property type="match status" value="1"/>
</dbReference>